<dbReference type="Proteomes" id="UP000023152">
    <property type="component" value="Unassembled WGS sequence"/>
</dbReference>
<dbReference type="EMBL" id="ASPP01011377">
    <property type="protein sequence ID" value="ETO21709.1"/>
    <property type="molecule type" value="Genomic_DNA"/>
</dbReference>
<dbReference type="AlphaFoldDB" id="X6N7H9"/>
<name>X6N7H9_RETFI</name>
<evidence type="ECO:0000313" key="2">
    <source>
        <dbReference type="EMBL" id="ETO21709.1"/>
    </source>
</evidence>
<feature type="region of interest" description="Disordered" evidence="1">
    <location>
        <begin position="1"/>
        <end position="41"/>
    </location>
</feature>
<feature type="compositionally biased region" description="Low complexity" evidence="1">
    <location>
        <begin position="10"/>
        <end position="21"/>
    </location>
</feature>
<sequence length="218" mass="24672">MKAKQHVQKKSQNSKSQQTAQGHTANVPNKPGTPFPNGDYYEQMYGPSLLQSIEKMTNYKNGNYARDIGSHTTAREYSYFPAAIGETASDNSSQFMAVPKNYPAVMAHDTNGNTLNTSKNNMNYRNDMSHLDYVSDNNQNSSGNYNDLNHFGALGNPKTATEPLQVPKMQNDNSHTLSMISQEEKTIEERVHDIDNETYMDERFSLQNKPFANYHHHI</sequence>
<organism evidence="2 3">
    <name type="scientific">Reticulomyxa filosa</name>
    <dbReference type="NCBI Taxonomy" id="46433"/>
    <lineage>
        <taxon>Eukaryota</taxon>
        <taxon>Sar</taxon>
        <taxon>Rhizaria</taxon>
        <taxon>Retaria</taxon>
        <taxon>Foraminifera</taxon>
        <taxon>Monothalamids</taxon>
        <taxon>Reticulomyxidae</taxon>
        <taxon>Reticulomyxa</taxon>
    </lineage>
</organism>
<comment type="caution">
    <text evidence="2">The sequence shown here is derived from an EMBL/GenBank/DDBJ whole genome shotgun (WGS) entry which is preliminary data.</text>
</comment>
<evidence type="ECO:0000256" key="1">
    <source>
        <dbReference type="SAM" id="MobiDB-lite"/>
    </source>
</evidence>
<accession>X6N7H9</accession>
<keyword evidence="3" id="KW-1185">Reference proteome</keyword>
<proteinExistence type="predicted"/>
<protein>
    <submittedName>
        <fullName evidence="2">Uncharacterized protein</fullName>
    </submittedName>
</protein>
<evidence type="ECO:0000313" key="3">
    <source>
        <dbReference type="Proteomes" id="UP000023152"/>
    </source>
</evidence>
<feature type="non-terminal residue" evidence="2">
    <location>
        <position position="218"/>
    </location>
</feature>
<reference evidence="2 3" key="1">
    <citation type="journal article" date="2013" name="Curr. Biol.">
        <title>The Genome of the Foraminiferan Reticulomyxa filosa.</title>
        <authorList>
            <person name="Glockner G."/>
            <person name="Hulsmann N."/>
            <person name="Schleicher M."/>
            <person name="Noegel A.A."/>
            <person name="Eichinger L."/>
            <person name="Gallinger C."/>
            <person name="Pawlowski J."/>
            <person name="Sierra R."/>
            <person name="Euteneuer U."/>
            <person name="Pillet L."/>
            <person name="Moustafa A."/>
            <person name="Platzer M."/>
            <person name="Groth M."/>
            <person name="Szafranski K."/>
            <person name="Schliwa M."/>
        </authorList>
    </citation>
    <scope>NUCLEOTIDE SEQUENCE [LARGE SCALE GENOMIC DNA]</scope>
</reference>
<gene>
    <name evidence="2" type="ORF">RFI_15494</name>
</gene>